<dbReference type="EMBL" id="LR743591">
    <property type="protein sequence ID" value="CAA2618974.1"/>
    <property type="molecule type" value="Genomic_DNA"/>
</dbReference>
<dbReference type="Proteomes" id="UP001189122">
    <property type="component" value="Unassembled WGS sequence"/>
</dbReference>
<proteinExistence type="predicted"/>
<dbReference type="EMBL" id="CACRZD030000004">
    <property type="protein sequence ID" value="CAA6658697.1"/>
    <property type="molecule type" value="Genomic_DNA"/>
</dbReference>
<gene>
    <name evidence="1" type="ORF">SI7747_04005141</name>
</gene>
<accession>A0A7I8INX5</accession>
<dbReference type="AlphaFoldDB" id="A0A7I8INX5"/>
<evidence type="ECO:0000313" key="2">
    <source>
        <dbReference type="Proteomes" id="UP001189122"/>
    </source>
</evidence>
<organism evidence="1">
    <name type="scientific">Spirodela intermedia</name>
    <name type="common">Intermediate duckweed</name>
    <dbReference type="NCBI Taxonomy" id="51605"/>
    <lineage>
        <taxon>Eukaryota</taxon>
        <taxon>Viridiplantae</taxon>
        <taxon>Streptophyta</taxon>
        <taxon>Embryophyta</taxon>
        <taxon>Tracheophyta</taxon>
        <taxon>Spermatophyta</taxon>
        <taxon>Magnoliopsida</taxon>
        <taxon>Liliopsida</taxon>
        <taxon>Araceae</taxon>
        <taxon>Lemnoideae</taxon>
        <taxon>Spirodela</taxon>
    </lineage>
</organism>
<sequence length="60" mass="7309">MGYLKTVSNMHTFELRCWRLDGRFTLRETEAMKRDTRFYRRHCISTVSISHSDEMYQEMG</sequence>
<keyword evidence="2" id="KW-1185">Reference proteome</keyword>
<reference evidence="1 2" key="1">
    <citation type="submission" date="2019-12" db="EMBL/GenBank/DDBJ databases">
        <authorList>
            <person name="Scholz U."/>
            <person name="Mascher M."/>
            <person name="Fiebig A."/>
        </authorList>
    </citation>
    <scope>NUCLEOTIDE SEQUENCE</scope>
</reference>
<evidence type="ECO:0000313" key="1">
    <source>
        <dbReference type="EMBL" id="CAA2618974.1"/>
    </source>
</evidence>
<protein>
    <submittedName>
        <fullName evidence="1">Uncharacterized protein</fullName>
    </submittedName>
</protein>
<name>A0A7I8INX5_SPIIN</name>